<gene>
    <name evidence="2" type="ORF">MO867_07885</name>
</gene>
<feature type="chain" id="PRO_5040758885" evidence="1">
    <location>
        <begin position="26"/>
        <end position="484"/>
    </location>
</feature>
<evidence type="ECO:0000256" key="1">
    <source>
        <dbReference type="SAM" id="SignalP"/>
    </source>
</evidence>
<dbReference type="GO" id="GO:0016787">
    <property type="term" value="F:hydrolase activity"/>
    <property type="evidence" value="ECO:0007669"/>
    <property type="project" value="InterPro"/>
</dbReference>
<dbReference type="EMBL" id="JALBWM010000024">
    <property type="protein sequence ID" value="MCO1334262.1"/>
    <property type="molecule type" value="Genomic_DNA"/>
</dbReference>
<dbReference type="InterPro" id="IPR004963">
    <property type="entry name" value="PAE/NOTUM"/>
</dbReference>
<comment type="caution">
    <text evidence="2">The sequence shown here is derived from an EMBL/GenBank/DDBJ whole genome shotgun (WGS) entry which is preliminary data.</text>
</comment>
<dbReference type="PANTHER" id="PTHR21562">
    <property type="entry name" value="NOTUM-RELATED"/>
    <property type="match status" value="1"/>
</dbReference>
<evidence type="ECO:0000313" key="3">
    <source>
        <dbReference type="Proteomes" id="UP001139028"/>
    </source>
</evidence>
<dbReference type="Proteomes" id="UP001139028">
    <property type="component" value="Unassembled WGS sequence"/>
</dbReference>
<dbReference type="RefSeq" id="WP_252465791.1">
    <property type="nucleotide sequence ID" value="NZ_JALBWM010000024.1"/>
</dbReference>
<sequence>MIKILRGFISSIFVGSLFITSYAHAEPGDYNFWTTLKHLFDPPNANEPVTPEQAQGMYPLTLDDPNFNDDFDPADFNTWQKVDVPANTGAMCGNGSPYKFFVHRVPDTSNTIFYFEGGGACWDYESCSGQAGTRGARNPNGIPDDYLSNVHLLDFSNFENLTTAGVSPLIYTHHPYNQYKTGEWNMVYVPYCTGDIYVGDKTEIYEDESGQNSDLIWHHNGLRNVQSVTSWVKNNLQKPKQLLTAGCSAGSVGALLNYSKIREDMNVDHGYLIDDSGPLYKAPLDNNDSSQYPSLPLHKEVLSSWTTYTPDGDPNAENPITMLKRITPGFDANQLASIYSALSEKFPTDRLGITHFLADGNFSSYSYERFYEDIYNDPDAESRLAKLRQRWQTDTHENLIPLLDQTSNWGYYFPMFRNLNESHCTTIIDLNYGEIAEHGLELKDFLDNIINHNGGGMIRAYETDEVSDYENNSNLFYDLIGLFM</sequence>
<name>A0A9X2EL62_9GAMM</name>
<keyword evidence="1" id="KW-0732">Signal</keyword>
<evidence type="ECO:0000313" key="2">
    <source>
        <dbReference type="EMBL" id="MCO1334262.1"/>
    </source>
</evidence>
<protein>
    <submittedName>
        <fullName evidence="2">Pectinacetylesterase family protein</fullName>
    </submittedName>
</protein>
<dbReference type="PANTHER" id="PTHR21562:SF83">
    <property type="entry name" value="PECTIN ACETYLESTERASE 4"/>
    <property type="match status" value="1"/>
</dbReference>
<accession>A0A9X2EL62</accession>
<proteinExistence type="predicted"/>
<dbReference type="Pfam" id="PF03283">
    <property type="entry name" value="PAE"/>
    <property type="match status" value="1"/>
</dbReference>
<keyword evidence="3" id="KW-1185">Reference proteome</keyword>
<feature type="signal peptide" evidence="1">
    <location>
        <begin position="1"/>
        <end position="25"/>
    </location>
</feature>
<dbReference type="AlphaFoldDB" id="A0A9X2EL62"/>
<reference evidence="2" key="1">
    <citation type="journal article" date="2022" name="Arch. Microbiol.">
        <title>Microbulbifer okhotskensis sp. nov., isolated from a deep bottom sediment of the Okhotsk Sea.</title>
        <authorList>
            <person name="Romanenko L."/>
            <person name="Kurilenko V."/>
            <person name="Otstavnykh N."/>
            <person name="Velansky P."/>
            <person name="Isaeva M."/>
            <person name="Mikhailov V."/>
        </authorList>
    </citation>
    <scope>NUCLEOTIDE SEQUENCE</scope>
    <source>
        <strain evidence="2">OS29</strain>
    </source>
</reference>
<organism evidence="2 3">
    <name type="scientific">Microbulbifer okhotskensis</name>
    <dbReference type="NCBI Taxonomy" id="2926617"/>
    <lineage>
        <taxon>Bacteria</taxon>
        <taxon>Pseudomonadati</taxon>
        <taxon>Pseudomonadota</taxon>
        <taxon>Gammaproteobacteria</taxon>
        <taxon>Cellvibrionales</taxon>
        <taxon>Microbulbiferaceae</taxon>
        <taxon>Microbulbifer</taxon>
    </lineage>
</organism>